<evidence type="ECO:0000313" key="3">
    <source>
        <dbReference type="Proteomes" id="UP000480312"/>
    </source>
</evidence>
<dbReference type="OrthoDB" id="6173903at2"/>
<evidence type="ECO:0000313" key="2">
    <source>
        <dbReference type="EMBL" id="NDL69184.1"/>
    </source>
</evidence>
<protein>
    <submittedName>
        <fullName evidence="2">DUF1127 domain-containing protein</fullName>
    </submittedName>
</protein>
<dbReference type="Pfam" id="PF06568">
    <property type="entry name" value="YjiS-like"/>
    <property type="match status" value="1"/>
</dbReference>
<name>A0A7C9JQB3_9GAMM</name>
<sequence length="66" mass="7968">MPRFSLAQIRCQLRQYHQRRRSRCQLLTLDDRLLEDIGITRAQACKEGHKPFWRHASFKRGPHESH</sequence>
<feature type="domain" description="YjiS-like" evidence="1">
    <location>
        <begin position="13"/>
        <end position="44"/>
    </location>
</feature>
<dbReference type="Proteomes" id="UP000480312">
    <property type="component" value="Unassembled WGS sequence"/>
</dbReference>
<dbReference type="AlphaFoldDB" id="A0A7C9JQB3"/>
<dbReference type="InterPro" id="IPR009506">
    <property type="entry name" value="YjiS-like"/>
</dbReference>
<comment type="caution">
    <text evidence="2">The sequence shown here is derived from an EMBL/GenBank/DDBJ whole genome shotgun (WGS) entry which is preliminary data.</text>
</comment>
<organism evidence="2 3">
    <name type="scientific">Vreelandella alkaliphila</name>
    <dbReference type="NCBI Taxonomy" id="272774"/>
    <lineage>
        <taxon>Bacteria</taxon>
        <taxon>Pseudomonadati</taxon>
        <taxon>Pseudomonadota</taxon>
        <taxon>Gammaproteobacteria</taxon>
        <taxon>Oceanospirillales</taxon>
        <taxon>Halomonadaceae</taxon>
        <taxon>Vreelandella</taxon>
    </lineage>
</organism>
<dbReference type="RefSeq" id="WP_162217119.1">
    <property type="nucleotide sequence ID" value="NZ_JAAEHK010000001.1"/>
</dbReference>
<accession>A0A7C9JQB3</accession>
<proteinExistence type="predicted"/>
<dbReference type="EMBL" id="JAAEHK010000001">
    <property type="protein sequence ID" value="NDL69184.1"/>
    <property type="molecule type" value="Genomic_DNA"/>
</dbReference>
<evidence type="ECO:0000259" key="1">
    <source>
        <dbReference type="Pfam" id="PF06568"/>
    </source>
</evidence>
<reference evidence="2 3" key="1">
    <citation type="submission" date="2020-01" db="EMBL/GenBank/DDBJ databases">
        <title>Whole genome sequencing of Halomonas alkaliphila strain LS44.</title>
        <authorList>
            <person name="Kumar S."/>
            <person name="Paul D."/>
            <person name="Shouche Y."/>
            <person name="Suryavanshi M.V."/>
        </authorList>
    </citation>
    <scope>NUCLEOTIDE SEQUENCE [LARGE SCALE GENOMIC DNA]</scope>
    <source>
        <strain evidence="2 3">LS44</strain>
    </source>
</reference>
<gene>
    <name evidence="2" type="ORF">GPL32_01515</name>
</gene>